<dbReference type="InterPro" id="IPR012340">
    <property type="entry name" value="NA-bd_OB-fold"/>
</dbReference>
<keyword evidence="8 14" id="KW-0067">ATP-binding</keyword>
<dbReference type="PANTHER" id="PTHR11630:SF43">
    <property type="entry name" value="DNA REPLICATION LICENSING FACTOR MCM6"/>
    <property type="match status" value="1"/>
</dbReference>
<dbReference type="PROSITE" id="PS00847">
    <property type="entry name" value="MCM_1"/>
    <property type="match status" value="1"/>
</dbReference>
<dbReference type="Gene3D" id="2.40.50.140">
    <property type="entry name" value="Nucleic acid-binding proteins"/>
    <property type="match status" value="1"/>
</dbReference>
<comment type="catalytic activity">
    <reaction evidence="12 15">
        <text>ATP + H2O = ADP + phosphate + H(+)</text>
        <dbReference type="Rhea" id="RHEA:13065"/>
        <dbReference type="ChEBI" id="CHEBI:15377"/>
        <dbReference type="ChEBI" id="CHEBI:15378"/>
        <dbReference type="ChEBI" id="CHEBI:30616"/>
        <dbReference type="ChEBI" id="CHEBI:43474"/>
        <dbReference type="ChEBI" id="CHEBI:456216"/>
        <dbReference type="EC" id="3.6.4.12"/>
    </reaction>
</comment>
<keyword evidence="5 14" id="KW-0547">Nucleotide-binding</keyword>
<dbReference type="GO" id="GO:0042555">
    <property type="term" value="C:MCM complex"/>
    <property type="evidence" value="ECO:0000318"/>
    <property type="project" value="GO_Central"/>
</dbReference>
<accession>A0A1Y1HS40</accession>
<proteinExistence type="inferred from homology"/>
<dbReference type="Pfam" id="PF00493">
    <property type="entry name" value="MCM"/>
    <property type="match status" value="1"/>
</dbReference>
<dbReference type="PROSITE" id="PS50051">
    <property type="entry name" value="MCM_2"/>
    <property type="match status" value="1"/>
</dbReference>
<dbReference type="SUPFAM" id="SSF52540">
    <property type="entry name" value="P-loop containing nucleoside triphosphate hydrolases"/>
    <property type="match status" value="1"/>
</dbReference>
<keyword evidence="10" id="KW-0539">Nucleus</keyword>
<evidence type="ECO:0000256" key="11">
    <source>
        <dbReference type="ARBA" id="ARBA00023306"/>
    </source>
</evidence>
<dbReference type="OrthoDB" id="1744952at2759"/>
<dbReference type="GO" id="GO:0000727">
    <property type="term" value="P:double-strand break repair via break-induced replication"/>
    <property type="evidence" value="ECO:0000318"/>
    <property type="project" value="GO_Central"/>
</dbReference>
<evidence type="ECO:0000256" key="15">
    <source>
        <dbReference type="RuleBase" id="RU368064"/>
    </source>
</evidence>
<evidence type="ECO:0000256" key="1">
    <source>
        <dbReference type="ARBA" id="ARBA00004123"/>
    </source>
</evidence>
<keyword evidence="9 14" id="KW-0238">DNA-binding</keyword>
<dbReference type="GO" id="GO:0005634">
    <property type="term" value="C:nucleus"/>
    <property type="evidence" value="ECO:0000318"/>
    <property type="project" value="GO_Central"/>
</dbReference>
<dbReference type="GO" id="GO:0006457">
    <property type="term" value="P:protein folding"/>
    <property type="evidence" value="ECO:0007669"/>
    <property type="project" value="InterPro"/>
</dbReference>
<dbReference type="EC" id="3.6.4.12" evidence="15"/>
<dbReference type="Pfam" id="PF17855">
    <property type="entry name" value="MCM_lid"/>
    <property type="match status" value="1"/>
</dbReference>
<dbReference type="FunFam" id="2.20.28.10:FF:000003">
    <property type="entry name" value="DNA helicase"/>
    <property type="match status" value="1"/>
</dbReference>
<evidence type="ECO:0000256" key="12">
    <source>
        <dbReference type="ARBA" id="ARBA00047995"/>
    </source>
</evidence>
<dbReference type="Gene3D" id="3.40.50.300">
    <property type="entry name" value="P-loop containing nucleotide triphosphate hydrolases"/>
    <property type="match status" value="1"/>
</dbReference>
<dbReference type="GO" id="GO:0006270">
    <property type="term" value="P:DNA replication initiation"/>
    <property type="evidence" value="ECO:0007669"/>
    <property type="project" value="UniProtKB-UniRule"/>
</dbReference>
<evidence type="ECO:0000256" key="2">
    <source>
        <dbReference type="ARBA" id="ARBA00008010"/>
    </source>
</evidence>
<evidence type="ECO:0000256" key="13">
    <source>
        <dbReference type="ARBA" id="ARBA00053280"/>
    </source>
</evidence>
<dbReference type="InterPro" id="IPR002194">
    <property type="entry name" value="Chaperonin_TCP-1_CS"/>
</dbReference>
<organism evidence="18 19">
    <name type="scientific">Klebsormidium nitens</name>
    <name type="common">Green alga</name>
    <name type="synonym">Ulothrix nitens</name>
    <dbReference type="NCBI Taxonomy" id="105231"/>
    <lineage>
        <taxon>Eukaryota</taxon>
        <taxon>Viridiplantae</taxon>
        <taxon>Streptophyta</taxon>
        <taxon>Klebsormidiophyceae</taxon>
        <taxon>Klebsormidiales</taxon>
        <taxon>Klebsormidiaceae</taxon>
        <taxon>Klebsormidium</taxon>
    </lineage>
</organism>
<feature type="compositionally biased region" description="Low complexity" evidence="16">
    <location>
        <begin position="719"/>
        <end position="731"/>
    </location>
</feature>
<dbReference type="PANTHER" id="PTHR11630">
    <property type="entry name" value="DNA REPLICATION LICENSING FACTOR MCM FAMILY MEMBER"/>
    <property type="match status" value="1"/>
</dbReference>
<dbReference type="Pfam" id="PF18263">
    <property type="entry name" value="WHD_MCM6"/>
    <property type="match status" value="1"/>
</dbReference>
<dbReference type="GO" id="GO:0051082">
    <property type="term" value="F:unfolded protein binding"/>
    <property type="evidence" value="ECO:0007669"/>
    <property type="project" value="InterPro"/>
</dbReference>
<dbReference type="InterPro" id="IPR008049">
    <property type="entry name" value="MCM6"/>
</dbReference>
<evidence type="ECO:0000259" key="17">
    <source>
        <dbReference type="PROSITE" id="PS50051"/>
    </source>
</evidence>
<evidence type="ECO:0000256" key="8">
    <source>
        <dbReference type="ARBA" id="ARBA00022840"/>
    </source>
</evidence>
<dbReference type="InterPro" id="IPR001208">
    <property type="entry name" value="MCM_dom"/>
</dbReference>
<evidence type="ECO:0000256" key="6">
    <source>
        <dbReference type="ARBA" id="ARBA00022801"/>
    </source>
</evidence>
<comment type="similarity">
    <text evidence="3">Belongs to the TCP-1 chaperonin family.</text>
</comment>
<dbReference type="InterPro" id="IPR041024">
    <property type="entry name" value="Mcm6_C"/>
</dbReference>
<dbReference type="GO" id="GO:0003697">
    <property type="term" value="F:single-stranded DNA binding"/>
    <property type="evidence" value="ECO:0000318"/>
    <property type="project" value="GO_Central"/>
</dbReference>
<evidence type="ECO:0000313" key="19">
    <source>
        <dbReference type="Proteomes" id="UP000054558"/>
    </source>
</evidence>
<comment type="function">
    <text evidence="15">Acts as component of the MCM2-7 complex (MCM complex) which is the replicative helicase essential for 'once per cell cycle' DNA replication initiation and elongation in eukaryotic cells. The active ATPase sites in the MCM2-7 ring are formed through the interaction surfaces of two neighboring subunits such that a critical structure of a conserved arginine finger motif is provided in trans relative to the ATP-binding site of the Walker A box of the adjacent subunit. The six ATPase active sites, however, are likely to contribute differentially to the complex helicase activity.</text>
</comment>
<dbReference type="Pfam" id="PF17207">
    <property type="entry name" value="MCM_OB"/>
    <property type="match status" value="1"/>
</dbReference>
<keyword evidence="6 15" id="KW-0378">Hydrolase</keyword>
<dbReference type="PRINTS" id="PR01662">
    <property type="entry name" value="MCMPROTEIN6"/>
</dbReference>
<comment type="function">
    <text evidence="13">Probable component of the MCM2-7 complex (MCM complex) that may function as a DNA helicase and which is essential to undergo a single round of replication initiation and elongation per cell cycle in eukaryotic cells.</text>
</comment>
<dbReference type="STRING" id="105231.A0A1Y1HS40"/>
<dbReference type="SMART" id="SM00350">
    <property type="entry name" value="MCM"/>
    <property type="match status" value="1"/>
</dbReference>
<dbReference type="CDD" id="cd17757">
    <property type="entry name" value="MCM6"/>
    <property type="match status" value="1"/>
</dbReference>
<dbReference type="Gene3D" id="1.20.58.870">
    <property type="match status" value="1"/>
</dbReference>
<dbReference type="AlphaFoldDB" id="A0A1Y1HS40"/>
<dbReference type="OMA" id="RHQQTDK"/>
<dbReference type="InterPro" id="IPR041562">
    <property type="entry name" value="MCM_lid"/>
</dbReference>
<dbReference type="Gene3D" id="3.30.1640.10">
    <property type="entry name" value="mini-chromosome maintenance (MCM) complex, chain A, domain 1"/>
    <property type="match status" value="1"/>
</dbReference>
<dbReference type="EMBL" id="DF236978">
    <property type="protein sequence ID" value="GAQ79377.1"/>
    <property type="molecule type" value="Genomic_DNA"/>
</dbReference>
<feature type="compositionally biased region" description="Basic and acidic residues" evidence="16">
    <location>
        <begin position="784"/>
        <end position="804"/>
    </location>
</feature>
<dbReference type="GO" id="GO:1902969">
    <property type="term" value="P:mitotic DNA replication"/>
    <property type="evidence" value="ECO:0000318"/>
    <property type="project" value="GO_Central"/>
</dbReference>
<comment type="subcellular location">
    <subcellularLocation>
        <location evidence="1 15">Nucleus</location>
    </subcellularLocation>
</comment>
<feature type="region of interest" description="Disordered" evidence="16">
    <location>
        <begin position="679"/>
        <end position="815"/>
    </location>
</feature>
<dbReference type="InterPro" id="IPR018525">
    <property type="entry name" value="MCM_CS"/>
</dbReference>
<protein>
    <recommendedName>
        <fullName evidence="15">DNA replication licensing factor MCM6</fullName>
        <ecNumber evidence="15">3.6.4.12</ecNumber>
    </recommendedName>
</protein>
<evidence type="ECO:0000256" key="7">
    <source>
        <dbReference type="ARBA" id="ARBA00022806"/>
    </source>
</evidence>
<dbReference type="InterPro" id="IPR033762">
    <property type="entry name" value="MCM_OB"/>
</dbReference>
<dbReference type="FunFam" id="3.40.50.300:FF:000115">
    <property type="entry name" value="DNA helicase"/>
    <property type="match status" value="1"/>
</dbReference>
<reference evidence="18 19" key="1">
    <citation type="journal article" date="2014" name="Nat. Commun.">
        <title>Klebsormidium flaccidum genome reveals primary factors for plant terrestrial adaptation.</title>
        <authorList>
            <person name="Hori K."/>
            <person name="Maruyama F."/>
            <person name="Fujisawa T."/>
            <person name="Togashi T."/>
            <person name="Yamamoto N."/>
            <person name="Seo M."/>
            <person name="Sato S."/>
            <person name="Yamada T."/>
            <person name="Mori H."/>
            <person name="Tajima N."/>
            <person name="Moriyama T."/>
            <person name="Ikeuchi M."/>
            <person name="Watanabe M."/>
            <person name="Wada H."/>
            <person name="Kobayashi K."/>
            <person name="Saito M."/>
            <person name="Masuda T."/>
            <person name="Sasaki-Sekimoto Y."/>
            <person name="Mashiguchi K."/>
            <person name="Awai K."/>
            <person name="Shimojima M."/>
            <person name="Masuda S."/>
            <person name="Iwai M."/>
            <person name="Nobusawa T."/>
            <person name="Narise T."/>
            <person name="Kondo S."/>
            <person name="Saito H."/>
            <person name="Sato R."/>
            <person name="Murakawa M."/>
            <person name="Ihara Y."/>
            <person name="Oshima-Yamada Y."/>
            <person name="Ohtaka K."/>
            <person name="Satoh M."/>
            <person name="Sonobe K."/>
            <person name="Ishii M."/>
            <person name="Ohtani R."/>
            <person name="Kanamori-Sato M."/>
            <person name="Honoki R."/>
            <person name="Miyazaki D."/>
            <person name="Mochizuki H."/>
            <person name="Umetsu J."/>
            <person name="Higashi K."/>
            <person name="Shibata D."/>
            <person name="Kamiya Y."/>
            <person name="Sato N."/>
            <person name="Nakamura Y."/>
            <person name="Tabata S."/>
            <person name="Ida S."/>
            <person name="Kurokawa K."/>
            <person name="Ohta H."/>
        </authorList>
    </citation>
    <scope>NUCLEOTIDE SEQUENCE [LARGE SCALE GENOMIC DNA]</scope>
    <source>
        <strain evidence="18 19">NIES-2285</strain>
    </source>
</reference>
<evidence type="ECO:0000256" key="9">
    <source>
        <dbReference type="ARBA" id="ARBA00023125"/>
    </source>
</evidence>
<keyword evidence="11 15" id="KW-0131">Cell cycle</keyword>
<dbReference type="GO" id="GO:0003678">
    <property type="term" value="F:DNA helicase activity"/>
    <property type="evidence" value="ECO:0007669"/>
    <property type="project" value="UniProtKB-EC"/>
</dbReference>
<dbReference type="PROSITE" id="PS00995">
    <property type="entry name" value="TCP1_3"/>
    <property type="match status" value="1"/>
</dbReference>
<name>A0A1Y1HS40_KLENI</name>
<dbReference type="GO" id="GO:0005524">
    <property type="term" value="F:ATP binding"/>
    <property type="evidence" value="ECO:0007669"/>
    <property type="project" value="UniProtKB-UniRule"/>
</dbReference>
<dbReference type="Gene3D" id="2.20.28.10">
    <property type="match status" value="1"/>
</dbReference>
<evidence type="ECO:0000256" key="16">
    <source>
        <dbReference type="SAM" id="MobiDB-lite"/>
    </source>
</evidence>
<evidence type="ECO:0000256" key="4">
    <source>
        <dbReference type="ARBA" id="ARBA00022705"/>
    </source>
</evidence>
<comment type="subunit">
    <text evidence="15">Component of the MCM2-7 complex.</text>
</comment>
<keyword evidence="19" id="KW-1185">Reference proteome</keyword>
<sequence length="957" mass="105370">MEEDGIIDKIGEFVEKGFMGFLENYKEDIEGQTEDERAALQPIYLAQIDTMVVHDKTTIFVNFEHLLDHDDQLATTIKEDLYRYDPFLRKALQRVTRIKHVDYVVGDDITREFYVAFWGLPSVQKLRDLKPDQWVGKLASVSGTVTRTSEVRPELLYGTFQCMECGKIARDVEQQFKYTQPAICAEATCANREKWTLVRQECKFVDWQRVRMQESAEEVPAGSLPRTLDVILRHEIVEQARAGDKVVFTGCVVVVPDVGALRAPGDRTEAVKSSKGDRAGTQTEGGVRGLKALGARDLTYKMCFIASSVQMADLKYGLVNIRADEEDLDAADNQFTQEEKEGIYRMRGQERFMDKLVSSIAPAVFGHRDIKKAILLMLFGGVHKSTPEGIKLRGDINICIVGDPSCAKSQFLKYVAGFLPRAVYTSGKSSSAAGLTASVAKEPETGEFCIEAGALMLADNGICCIDEFDKMDVKDQVAIHEAMEQQTISIAKAGIQASLNARTSILAAANPAGGRYDKSKPLKYNVNLPPAILSRFDLVHVMIDEADENADAAIARHIVRVHQYRDAAIEPDFSTLDLQRYIKYARTMKPRITEEAAKCLQETYVQLRRGDAAPGSRVAYRITVRQLEAMVRLSEALARSQLSHTITKRHVDEAGRLLSTSIVHVDAADVQIDDDLFEEEEELRGGPGGDDDNNDDDDDNDDVGRRAPPPESDGPASPPASANGGAPSGNGFTPSGDGTPASDGRATRSASKRKREDQPSPVKSEPADAPADVTPLAAAAGTPVKREPEDANVKPDVKPGEARQAKKAKRGPVPVVSVSQDKIDAVTNMLVYRLRLQEKEAGDGTDAVGMKQKDLLSWYLTEQNEKNAYPTVAELHKDVRTVKLIIQHLIRREGTLVELEDGKAAVEESKAALTAWEEARDAAEKEGKDSQDLPAKPELLIAADERVLMVNPNYALE</sequence>
<feature type="domain" description="MCM C-terminal AAA(+) ATPase" evidence="17">
    <location>
        <begin position="352"/>
        <end position="558"/>
    </location>
</feature>
<dbReference type="Proteomes" id="UP000054558">
    <property type="component" value="Unassembled WGS sequence"/>
</dbReference>
<dbReference type="InterPro" id="IPR027417">
    <property type="entry name" value="P-loop_NTPase"/>
</dbReference>
<keyword evidence="4 15" id="KW-0235">DNA replication</keyword>
<keyword evidence="7 15" id="KW-0347">Helicase</keyword>
<dbReference type="PRINTS" id="PR01657">
    <property type="entry name" value="MCMFAMILY"/>
</dbReference>
<dbReference type="GO" id="GO:0000347">
    <property type="term" value="C:THO complex"/>
    <property type="evidence" value="ECO:0007669"/>
    <property type="project" value="UniProtKB-ARBA"/>
</dbReference>
<evidence type="ECO:0000313" key="18">
    <source>
        <dbReference type="EMBL" id="GAQ79377.1"/>
    </source>
</evidence>
<feature type="compositionally biased region" description="Pro residues" evidence="16">
    <location>
        <begin position="707"/>
        <end position="718"/>
    </location>
</feature>
<comment type="similarity">
    <text evidence="2 14">Belongs to the MCM family.</text>
</comment>
<evidence type="ECO:0000256" key="3">
    <source>
        <dbReference type="ARBA" id="ARBA00008020"/>
    </source>
</evidence>
<dbReference type="Pfam" id="PF14551">
    <property type="entry name" value="MCM_N"/>
    <property type="match status" value="1"/>
</dbReference>
<dbReference type="InterPro" id="IPR027925">
    <property type="entry name" value="MCM_N"/>
</dbReference>
<dbReference type="InterPro" id="IPR031327">
    <property type="entry name" value="MCM"/>
</dbReference>
<gene>
    <name evidence="18" type="ORF">KFL_000290270</name>
</gene>
<evidence type="ECO:0000256" key="5">
    <source>
        <dbReference type="ARBA" id="ARBA00022741"/>
    </source>
</evidence>
<evidence type="ECO:0000256" key="14">
    <source>
        <dbReference type="RuleBase" id="RU004070"/>
    </source>
</evidence>
<feature type="compositionally biased region" description="Acidic residues" evidence="16">
    <location>
        <begin position="689"/>
        <end position="701"/>
    </location>
</feature>
<evidence type="ECO:0000256" key="10">
    <source>
        <dbReference type="ARBA" id="ARBA00023242"/>
    </source>
</evidence>
<dbReference type="GO" id="GO:0016887">
    <property type="term" value="F:ATP hydrolysis activity"/>
    <property type="evidence" value="ECO:0007669"/>
    <property type="project" value="InterPro"/>
</dbReference>
<dbReference type="SUPFAM" id="SSF50249">
    <property type="entry name" value="Nucleic acid-binding proteins"/>
    <property type="match status" value="1"/>
</dbReference>
<feature type="compositionally biased region" description="Low complexity" evidence="16">
    <location>
        <begin position="767"/>
        <end position="780"/>
    </location>
</feature>